<evidence type="ECO:0000313" key="3">
    <source>
        <dbReference type="Proteomes" id="UP000245252"/>
    </source>
</evidence>
<dbReference type="Proteomes" id="UP000245252">
    <property type="component" value="Unassembled WGS sequence"/>
</dbReference>
<dbReference type="GO" id="GO:0006355">
    <property type="term" value="P:regulation of DNA-templated transcription"/>
    <property type="evidence" value="ECO:0007669"/>
    <property type="project" value="InterPro"/>
</dbReference>
<dbReference type="EMBL" id="QFBC01000003">
    <property type="protein sequence ID" value="PWE56750.1"/>
    <property type="molecule type" value="Genomic_DNA"/>
</dbReference>
<evidence type="ECO:0000259" key="1">
    <source>
        <dbReference type="Pfam" id="PF03869"/>
    </source>
</evidence>
<comment type="caution">
    <text evidence="2">The sequence shown here is derived from an EMBL/GenBank/DDBJ whole genome shotgun (WGS) entry which is preliminary data.</text>
</comment>
<dbReference type="OrthoDB" id="6890552at2"/>
<proteinExistence type="predicted"/>
<dbReference type="InterPro" id="IPR005569">
    <property type="entry name" value="Arc_DNA-bd_dom"/>
</dbReference>
<protein>
    <submittedName>
        <fullName evidence="2">Arc domain-containing protein</fullName>
    </submittedName>
</protein>
<reference evidence="2 3" key="1">
    <citation type="submission" date="2018-05" db="EMBL/GenBank/DDBJ databases">
        <title>The draft genome of strain NS-104.</title>
        <authorList>
            <person name="Hang P."/>
            <person name="Jiang J."/>
        </authorList>
    </citation>
    <scope>NUCLEOTIDE SEQUENCE [LARGE SCALE GENOMIC DNA]</scope>
    <source>
        <strain evidence="2 3">NS-104</strain>
    </source>
</reference>
<feature type="domain" description="Arc-like DNA binding" evidence="1">
    <location>
        <begin position="6"/>
        <end position="43"/>
    </location>
</feature>
<evidence type="ECO:0000313" key="2">
    <source>
        <dbReference type="EMBL" id="PWE56750.1"/>
    </source>
</evidence>
<dbReference type="RefSeq" id="WP_109458125.1">
    <property type="nucleotide sequence ID" value="NZ_QFBC01000003.1"/>
</dbReference>
<dbReference type="GO" id="GO:0003677">
    <property type="term" value="F:DNA binding"/>
    <property type="evidence" value="ECO:0007669"/>
    <property type="project" value="InterPro"/>
</dbReference>
<gene>
    <name evidence="2" type="ORF">DEM27_10325</name>
</gene>
<dbReference type="InterPro" id="IPR013321">
    <property type="entry name" value="Arc_rbn_hlx_hlx"/>
</dbReference>
<keyword evidence="3" id="KW-1185">Reference proteome</keyword>
<accession>A0A2U2DTW2</accession>
<dbReference type="InterPro" id="IPR010985">
    <property type="entry name" value="Ribbon_hlx_hlx"/>
</dbReference>
<dbReference type="SUPFAM" id="SSF47598">
    <property type="entry name" value="Ribbon-helix-helix"/>
    <property type="match status" value="1"/>
</dbReference>
<name>A0A2U2DTW2_9HYPH</name>
<dbReference type="AlphaFoldDB" id="A0A2U2DTW2"/>
<dbReference type="Pfam" id="PF03869">
    <property type="entry name" value="Arc"/>
    <property type="match status" value="1"/>
</dbReference>
<dbReference type="Gene3D" id="1.10.1220.10">
    <property type="entry name" value="Met repressor-like"/>
    <property type="match status" value="1"/>
</dbReference>
<organism evidence="2 3">
    <name type="scientific">Metarhizobium album</name>
    <dbReference type="NCBI Taxonomy" id="2182425"/>
    <lineage>
        <taxon>Bacteria</taxon>
        <taxon>Pseudomonadati</taxon>
        <taxon>Pseudomonadota</taxon>
        <taxon>Alphaproteobacteria</taxon>
        <taxon>Hyphomicrobiales</taxon>
        <taxon>Rhizobiaceae</taxon>
        <taxon>Metarhizobium</taxon>
    </lineage>
</organism>
<sequence>MTEATKQFKVVLPLEIKRWLAIQAATNMRSQNSEIVLALKEKMERSENEKSGTPA</sequence>